<dbReference type="Gene3D" id="3.30.530.20">
    <property type="match status" value="2"/>
</dbReference>
<organism evidence="1 2">
    <name type="scientific">Thermobifida alba</name>
    <name type="common">Thermomonospora alba</name>
    <dbReference type="NCBI Taxonomy" id="53522"/>
    <lineage>
        <taxon>Bacteria</taxon>
        <taxon>Bacillati</taxon>
        <taxon>Actinomycetota</taxon>
        <taxon>Actinomycetes</taxon>
        <taxon>Streptosporangiales</taxon>
        <taxon>Nocardiopsidaceae</taxon>
        <taxon>Thermobifida</taxon>
    </lineage>
</organism>
<dbReference type="SUPFAM" id="SSF55961">
    <property type="entry name" value="Bet v1-like"/>
    <property type="match status" value="2"/>
</dbReference>
<dbReference type="Proteomes" id="UP000832041">
    <property type="component" value="Chromosome"/>
</dbReference>
<gene>
    <name evidence="1" type="ORF">FOF52_07505</name>
</gene>
<name>A0ABY4KZF4_THEAE</name>
<dbReference type="InterPro" id="IPR023393">
    <property type="entry name" value="START-like_dom_sf"/>
</dbReference>
<evidence type="ECO:0000313" key="2">
    <source>
        <dbReference type="Proteomes" id="UP000832041"/>
    </source>
</evidence>
<proteinExistence type="predicted"/>
<evidence type="ECO:0000313" key="1">
    <source>
        <dbReference type="EMBL" id="UPT20824.1"/>
    </source>
</evidence>
<sequence length="315" mass="34909">MNRPETKRTRHRIEVSAPAERVYALIAAVEDWAWVFGPTIHVDREDLGAGRERIHIWATANGDPKGWTSLRELDPTERTVRFRQEVSRPPVASMRGQWRVEPGGDGCLVVLEHEFQAVDGDAAAEAWITRAIRTNSGAELAALKERAETPVREAGLLLEFSDEVHVEGDPADVYDFLHEAGEWEARLPHVARVALEEDTVNIQRLEMDTRAADGGVHTTESVRVCFPRHRIVYKQLRTPELLAVHTGCWEVAQAGSGALVTSFHTVVLAPDAVPRVLGPGADIEKARSAVRDALGRNSRATMERAGAYAQKRACR</sequence>
<dbReference type="Pfam" id="PF10604">
    <property type="entry name" value="Polyketide_cyc2"/>
    <property type="match status" value="1"/>
</dbReference>
<dbReference type="RefSeq" id="WP_248593108.1">
    <property type="nucleotide sequence ID" value="NZ_BAABEB010000027.1"/>
</dbReference>
<dbReference type="EMBL" id="CP051627">
    <property type="protein sequence ID" value="UPT20824.1"/>
    <property type="molecule type" value="Genomic_DNA"/>
</dbReference>
<accession>A0ABY4KZF4</accession>
<dbReference type="InterPro" id="IPR019587">
    <property type="entry name" value="Polyketide_cyclase/dehydratase"/>
</dbReference>
<dbReference type="CDD" id="cd08861">
    <property type="entry name" value="OtcD1_ARO-CYC_like"/>
    <property type="match status" value="2"/>
</dbReference>
<reference evidence="1 2" key="1">
    <citation type="submission" date="2020-04" db="EMBL/GenBank/DDBJ databases">
        <title>Thermobifida alba genome sequencing and assembly.</title>
        <authorList>
            <person name="Luzics S."/>
            <person name="Horvath B."/>
            <person name="Nagy I."/>
            <person name="Toth A."/>
            <person name="Nagy I."/>
            <person name="Kukolya J."/>
        </authorList>
    </citation>
    <scope>NUCLEOTIDE SEQUENCE [LARGE SCALE GENOMIC DNA]</scope>
    <source>
        <strain evidence="1 2">DSM 43795</strain>
    </source>
</reference>
<protein>
    <submittedName>
        <fullName evidence="1">Cyclase</fullName>
    </submittedName>
</protein>
<keyword evidence="2" id="KW-1185">Reference proteome</keyword>